<comment type="caution">
    <text evidence="1">The sequence shown here is derived from an EMBL/GenBank/DDBJ whole genome shotgun (WGS) entry which is preliminary data.</text>
</comment>
<gene>
    <name evidence="1" type="ORF">OB236_09990</name>
</gene>
<proteinExistence type="predicted"/>
<reference evidence="1 2" key="1">
    <citation type="submission" date="2022-09" db="EMBL/GenBank/DDBJ databases">
        <authorList>
            <person name="Han X.L."/>
            <person name="Wang Q."/>
            <person name="Lu T."/>
        </authorList>
    </citation>
    <scope>NUCLEOTIDE SEQUENCE [LARGE SCALE GENOMIC DNA]</scope>
    <source>
        <strain evidence="1 2">WQ 127069</strain>
    </source>
</reference>
<keyword evidence="2" id="KW-1185">Reference proteome</keyword>
<name>A0ABT2UCU6_9BACL</name>
<evidence type="ECO:0000313" key="2">
    <source>
        <dbReference type="Proteomes" id="UP001652445"/>
    </source>
</evidence>
<organism evidence="1 2">
    <name type="scientific">Paenibacillus baimaensis</name>
    <dbReference type="NCBI Taxonomy" id="2982185"/>
    <lineage>
        <taxon>Bacteria</taxon>
        <taxon>Bacillati</taxon>
        <taxon>Bacillota</taxon>
        <taxon>Bacilli</taxon>
        <taxon>Bacillales</taxon>
        <taxon>Paenibacillaceae</taxon>
        <taxon>Paenibacillus</taxon>
    </lineage>
</organism>
<evidence type="ECO:0008006" key="3">
    <source>
        <dbReference type="Google" id="ProtNLM"/>
    </source>
</evidence>
<dbReference type="Proteomes" id="UP001652445">
    <property type="component" value="Unassembled WGS sequence"/>
</dbReference>
<accession>A0ABT2UCU6</accession>
<protein>
    <recommendedName>
        <fullName evidence="3">HEPN domain-containing protein</fullName>
    </recommendedName>
</protein>
<dbReference type="EMBL" id="JAOQIO010000023">
    <property type="protein sequence ID" value="MCU6792458.1"/>
    <property type="molecule type" value="Genomic_DNA"/>
</dbReference>
<evidence type="ECO:0000313" key="1">
    <source>
        <dbReference type="EMBL" id="MCU6792458.1"/>
    </source>
</evidence>
<sequence>MELSRIFLNQGMYESCISLAYLAVTAMLKACHVNETNELLPIDIPFEALLNYSRMKHLLDMDAELLLYSIGYLSIHYDSIFIRQPSEQQMLNLLTKIDILMSSIESIYQRQFIYGIEF</sequence>